<sequence>MVVSLVLRGRRATRIYHRLARVSNLSSKSDTSSMLAKVGRDIRLQVVPRAERQAARQAAKDSTDAVRHKVVRTSSLPARMSYALLAGSISGSIVWHFMLDDSIKARVTETLRATFLGDMYVFMAKKVAEMAKPFTDPSRPKLLPDWPIPQVPANTPPVPVLVLDLEDTLVHSEWSRKHGWRHAKRPGVDEFLETLCQYYEIVIFSQNYGAEEIVQKLDPKQCALHVLSRDATRYLNGAHVKDLSSLNRNLRQVVIVDDDPAAYQLQPENAIPVKPFTNGRDRDDQELKKLIPFLKALASERVADFRQVIQEFRDEDGVVRDLASKYSARVHQLELQKQEQKKKGFGGFVRGRLSHHPTAPSGGVASSAFSSGPHI</sequence>
<accession>A0ACC0WAT3</accession>
<reference evidence="1 2" key="1">
    <citation type="journal article" date="2022" name="bioRxiv">
        <title>The genome of the oomycete Peronosclerospora sorghi, a cosmopolitan pathogen of maize and sorghum, is inflated with dispersed pseudogenes.</title>
        <authorList>
            <person name="Fletcher K."/>
            <person name="Martin F."/>
            <person name="Isakeit T."/>
            <person name="Cavanaugh K."/>
            <person name="Magill C."/>
            <person name="Michelmore R."/>
        </authorList>
    </citation>
    <scope>NUCLEOTIDE SEQUENCE [LARGE SCALE GENOMIC DNA]</scope>
    <source>
        <strain evidence="1">P6</strain>
    </source>
</reference>
<proteinExistence type="predicted"/>
<name>A0ACC0WAT3_9STRA</name>
<keyword evidence="2" id="KW-1185">Reference proteome</keyword>
<evidence type="ECO:0000313" key="1">
    <source>
        <dbReference type="EMBL" id="KAI9915208.1"/>
    </source>
</evidence>
<gene>
    <name evidence="1" type="ORF">PsorP6_007068</name>
</gene>
<evidence type="ECO:0000313" key="2">
    <source>
        <dbReference type="Proteomes" id="UP001163321"/>
    </source>
</evidence>
<dbReference type="EMBL" id="CM047582">
    <property type="protein sequence ID" value="KAI9915208.1"/>
    <property type="molecule type" value="Genomic_DNA"/>
</dbReference>
<organism evidence="1 2">
    <name type="scientific">Peronosclerospora sorghi</name>
    <dbReference type="NCBI Taxonomy" id="230839"/>
    <lineage>
        <taxon>Eukaryota</taxon>
        <taxon>Sar</taxon>
        <taxon>Stramenopiles</taxon>
        <taxon>Oomycota</taxon>
        <taxon>Peronosporomycetes</taxon>
        <taxon>Peronosporales</taxon>
        <taxon>Peronosporaceae</taxon>
        <taxon>Peronosclerospora</taxon>
    </lineage>
</organism>
<dbReference type="Proteomes" id="UP001163321">
    <property type="component" value="Chromosome 3"/>
</dbReference>
<comment type="caution">
    <text evidence="1">The sequence shown here is derived from an EMBL/GenBank/DDBJ whole genome shotgun (WGS) entry which is preliminary data.</text>
</comment>
<protein>
    <submittedName>
        <fullName evidence="1">Uncharacterized protein</fullName>
    </submittedName>
</protein>